<evidence type="ECO:0000313" key="2">
    <source>
        <dbReference type="EMBL" id="QQT00076.1"/>
    </source>
</evidence>
<accession>A0A974NLR7</accession>
<keyword evidence="1" id="KW-0812">Transmembrane</keyword>
<dbReference type="AlphaFoldDB" id="A0A974NLR7"/>
<reference evidence="2 3" key="1">
    <citation type="submission" date="2021-01" db="EMBL/GenBank/DDBJ databases">
        <title>FDA dAtabase for Regulatory Grade micrObial Sequences (FDA-ARGOS): Supporting development and validation of Infectious Disease Dx tests.</title>
        <authorList>
            <person name="Nelson B."/>
            <person name="Plummer A."/>
            <person name="Tallon L."/>
            <person name="Sadzewicz L."/>
            <person name="Zhao X."/>
            <person name="Boylan J."/>
            <person name="Ott S."/>
            <person name="Bowen H."/>
            <person name="Vavikolanu K."/>
            <person name="Mehta A."/>
            <person name="Aluvathingal J."/>
            <person name="Nadendla S."/>
            <person name="Myers T."/>
            <person name="Yan Y."/>
            <person name="Sichtig H."/>
        </authorList>
    </citation>
    <scope>NUCLEOTIDE SEQUENCE [LARGE SCALE GENOMIC DNA]</scope>
    <source>
        <strain evidence="2 3">FDAARGOS_1161</strain>
    </source>
</reference>
<protein>
    <submittedName>
        <fullName evidence="2">Extracellular solute-binding protein</fullName>
    </submittedName>
</protein>
<sequence length="356" mass="40616">MKRALFISSIIVIFLIGIYLFGLKPKPAIQTQENGSSTFTIWVYSSKLVNSVEAYKKENPEVVIFMKKMKSAEHLVEELKLANSSGNTPDMAEIPSLYGIFPLVENVSLIPVNEYVEEEFSASLIEVIEARFSINENLYAIPLGYEVPILYVNSNKYNDKLNIQTLQDLWELSDSKTPILADAMYPWYKLNMLPPDFTEEDQVNGEKLFFPEYSSMMALTDFVNGHAGVLISSSSKLHLLEKLIGSTFKWEPMAFPSSSEQLLVNGSGLSVFQNRDASKETIQSFFSYMQEKDVIFKMSVEETQIPPIKTVAESDRYINHFRQYPAYQLSIKQSLVKQGFDLSSEDEMRWNQVTDE</sequence>
<keyword evidence="3" id="KW-1185">Reference proteome</keyword>
<organism evidence="2 3">
    <name type="scientific">Peribacillus psychrosaccharolyticus</name>
    <name type="common">Bacillus psychrosaccharolyticus</name>
    <dbReference type="NCBI Taxonomy" id="1407"/>
    <lineage>
        <taxon>Bacteria</taxon>
        <taxon>Bacillati</taxon>
        <taxon>Bacillota</taxon>
        <taxon>Bacilli</taxon>
        <taxon>Bacillales</taxon>
        <taxon>Bacillaceae</taxon>
        <taxon>Peribacillus</taxon>
    </lineage>
</organism>
<dbReference type="EMBL" id="CP068053">
    <property type="protein sequence ID" value="QQT00076.1"/>
    <property type="molecule type" value="Genomic_DNA"/>
</dbReference>
<dbReference type="SUPFAM" id="SSF53850">
    <property type="entry name" value="Periplasmic binding protein-like II"/>
    <property type="match status" value="1"/>
</dbReference>
<name>A0A974NLR7_PERPY</name>
<proteinExistence type="predicted"/>
<dbReference type="RefSeq" id="WP_040375015.1">
    <property type="nucleotide sequence ID" value="NZ_CP068053.1"/>
</dbReference>
<keyword evidence="1" id="KW-0472">Membrane</keyword>
<feature type="transmembrane region" description="Helical" evidence="1">
    <location>
        <begin position="6"/>
        <end position="23"/>
    </location>
</feature>
<evidence type="ECO:0000313" key="3">
    <source>
        <dbReference type="Proteomes" id="UP000595254"/>
    </source>
</evidence>
<dbReference type="KEGG" id="ppsr:I6J18_21255"/>
<gene>
    <name evidence="2" type="ORF">I6J18_21255</name>
</gene>
<dbReference type="Proteomes" id="UP000595254">
    <property type="component" value="Chromosome"/>
</dbReference>
<evidence type="ECO:0000256" key="1">
    <source>
        <dbReference type="SAM" id="Phobius"/>
    </source>
</evidence>
<keyword evidence="1" id="KW-1133">Transmembrane helix</keyword>
<dbReference type="Gene3D" id="3.40.190.10">
    <property type="entry name" value="Periplasmic binding protein-like II"/>
    <property type="match status" value="3"/>
</dbReference>